<dbReference type="GO" id="GO:0003700">
    <property type="term" value="F:DNA-binding transcription factor activity"/>
    <property type="evidence" value="ECO:0007669"/>
    <property type="project" value="InterPro"/>
</dbReference>
<dbReference type="SUPFAM" id="SSF57959">
    <property type="entry name" value="Leucine zipper domain"/>
    <property type="match status" value="1"/>
</dbReference>
<dbReference type="OrthoDB" id="2257100at2759"/>
<evidence type="ECO:0000259" key="2">
    <source>
        <dbReference type="PROSITE" id="PS50217"/>
    </source>
</evidence>
<dbReference type="VEuPathDB" id="FungiDB:ASPWEDRAFT_541579"/>
<dbReference type="Proteomes" id="UP000184383">
    <property type="component" value="Unassembled WGS sequence"/>
</dbReference>
<gene>
    <name evidence="3" type="ORF">ASPWEDRAFT_541579</name>
</gene>
<keyword evidence="4" id="KW-1185">Reference proteome</keyword>
<dbReference type="AlphaFoldDB" id="A0A1L9RFR9"/>
<feature type="domain" description="BZIP" evidence="2">
    <location>
        <begin position="68"/>
        <end position="131"/>
    </location>
</feature>
<reference evidence="4" key="1">
    <citation type="journal article" date="2017" name="Genome Biol.">
        <title>Comparative genomics reveals high biological diversity and specific adaptations in the industrially and medically important fungal genus Aspergillus.</title>
        <authorList>
            <person name="de Vries R.P."/>
            <person name="Riley R."/>
            <person name="Wiebenga A."/>
            <person name="Aguilar-Osorio G."/>
            <person name="Amillis S."/>
            <person name="Uchima C.A."/>
            <person name="Anderluh G."/>
            <person name="Asadollahi M."/>
            <person name="Askin M."/>
            <person name="Barry K."/>
            <person name="Battaglia E."/>
            <person name="Bayram O."/>
            <person name="Benocci T."/>
            <person name="Braus-Stromeyer S.A."/>
            <person name="Caldana C."/>
            <person name="Canovas D."/>
            <person name="Cerqueira G.C."/>
            <person name="Chen F."/>
            <person name="Chen W."/>
            <person name="Choi C."/>
            <person name="Clum A."/>
            <person name="Dos Santos R.A."/>
            <person name="Damasio A.R."/>
            <person name="Diallinas G."/>
            <person name="Emri T."/>
            <person name="Fekete E."/>
            <person name="Flipphi M."/>
            <person name="Freyberg S."/>
            <person name="Gallo A."/>
            <person name="Gournas C."/>
            <person name="Habgood R."/>
            <person name="Hainaut M."/>
            <person name="Harispe M.L."/>
            <person name="Henrissat B."/>
            <person name="Hilden K.S."/>
            <person name="Hope R."/>
            <person name="Hossain A."/>
            <person name="Karabika E."/>
            <person name="Karaffa L."/>
            <person name="Karanyi Z."/>
            <person name="Krasevec N."/>
            <person name="Kuo A."/>
            <person name="Kusch H."/>
            <person name="LaButti K."/>
            <person name="Lagendijk E.L."/>
            <person name="Lapidus A."/>
            <person name="Levasseur A."/>
            <person name="Lindquist E."/>
            <person name="Lipzen A."/>
            <person name="Logrieco A.F."/>
            <person name="MacCabe A."/>
            <person name="Maekelae M.R."/>
            <person name="Malavazi I."/>
            <person name="Melin P."/>
            <person name="Meyer V."/>
            <person name="Mielnichuk N."/>
            <person name="Miskei M."/>
            <person name="Molnar A.P."/>
            <person name="Mule G."/>
            <person name="Ngan C.Y."/>
            <person name="Orejas M."/>
            <person name="Orosz E."/>
            <person name="Ouedraogo J.P."/>
            <person name="Overkamp K.M."/>
            <person name="Park H.-S."/>
            <person name="Perrone G."/>
            <person name="Piumi F."/>
            <person name="Punt P.J."/>
            <person name="Ram A.F."/>
            <person name="Ramon A."/>
            <person name="Rauscher S."/>
            <person name="Record E."/>
            <person name="Riano-Pachon D.M."/>
            <person name="Robert V."/>
            <person name="Roehrig J."/>
            <person name="Ruller R."/>
            <person name="Salamov A."/>
            <person name="Salih N.S."/>
            <person name="Samson R.A."/>
            <person name="Sandor E."/>
            <person name="Sanguinetti M."/>
            <person name="Schuetze T."/>
            <person name="Sepcic K."/>
            <person name="Shelest E."/>
            <person name="Sherlock G."/>
            <person name="Sophianopoulou V."/>
            <person name="Squina F.M."/>
            <person name="Sun H."/>
            <person name="Susca A."/>
            <person name="Todd R.B."/>
            <person name="Tsang A."/>
            <person name="Unkles S.E."/>
            <person name="van de Wiele N."/>
            <person name="van Rossen-Uffink D."/>
            <person name="Oliveira J.V."/>
            <person name="Vesth T.C."/>
            <person name="Visser J."/>
            <person name="Yu J.-H."/>
            <person name="Zhou M."/>
            <person name="Andersen M.R."/>
            <person name="Archer D.B."/>
            <person name="Baker S.E."/>
            <person name="Benoit I."/>
            <person name="Brakhage A.A."/>
            <person name="Braus G.H."/>
            <person name="Fischer R."/>
            <person name="Frisvad J.C."/>
            <person name="Goldman G.H."/>
            <person name="Houbraken J."/>
            <person name="Oakley B."/>
            <person name="Pocsi I."/>
            <person name="Scazzocchio C."/>
            <person name="Seiboth B."/>
            <person name="vanKuyk P.A."/>
            <person name="Wortman J."/>
            <person name="Dyer P.S."/>
            <person name="Grigoriev I.V."/>
        </authorList>
    </citation>
    <scope>NUCLEOTIDE SEQUENCE [LARGE SCALE GENOMIC DNA]</scope>
    <source>
        <strain evidence="4">DTO 134E9</strain>
    </source>
</reference>
<feature type="compositionally biased region" description="Pro residues" evidence="1">
    <location>
        <begin position="34"/>
        <end position="44"/>
    </location>
</feature>
<feature type="compositionally biased region" description="Polar residues" evidence="1">
    <location>
        <begin position="24"/>
        <end position="33"/>
    </location>
</feature>
<dbReference type="Gene3D" id="1.20.5.170">
    <property type="match status" value="1"/>
</dbReference>
<feature type="compositionally biased region" description="Low complexity" evidence="1">
    <location>
        <begin position="45"/>
        <end position="70"/>
    </location>
</feature>
<dbReference type="InterPro" id="IPR004827">
    <property type="entry name" value="bZIP"/>
</dbReference>
<dbReference type="STRING" id="1073089.A0A1L9RFR9"/>
<dbReference type="EMBL" id="KV878213">
    <property type="protein sequence ID" value="OJJ33727.1"/>
    <property type="molecule type" value="Genomic_DNA"/>
</dbReference>
<accession>A0A1L9RFR9</accession>
<organism evidence="3 4">
    <name type="scientific">Aspergillus wentii DTO 134E9</name>
    <dbReference type="NCBI Taxonomy" id="1073089"/>
    <lineage>
        <taxon>Eukaryota</taxon>
        <taxon>Fungi</taxon>
        <taxon>Dikarya</taxon>
        <taxon>Ascomycota</taxon>
        <taxon>Pezizomycotina</taxon>
        <taxon>Eurotiomycetes</taxon>
        <taxon>Eurotiomycetidae</taxon>
        <taxon>Eurotiales</taxon>
        <taxon>Aspergillaceae</taxon>
        <taxon>Aspergillus</taxon>
        <taxon>Aspergillus subgen. Cremei</taxon>
    </lineage>
</organism>
<evidence type="ECO:0000313" key="4">
    <source>
        <dbReference type="Proteomes" id="UP000184383"/>
    </source>
</evidence>
<dbReference type="InterPro" id="IPR046347">
    <property type="entry name" value="bZIP_sf"/>
</dbReference>
<evidence type="ECO:0000256" key="1">
    <source>
        <dbReference type="SAM" id="MobiDB-lite"/>
    </source>
</evidence>
<feature type="region of interest" description="Disordered" evidence="1">
    <location>
        <begin position="24"/>
        <end position="90"/>
    </location>
</feature>
<proteinExistence type="predicted"/>
<dbReference type="Pfam" id="PF07716">
    <property type="entry name" value="bZIP_2"/>
    <property type="match status" value="1"/>
</dbReference>
<evidence type="ECO:0000313" key="3">
    <source>
        <dbReference type="EMBL" id="OJJ33727.1"/>
    </source>
</evidence>
<name>A0A1L9RFR9_ASPWE</name>
<dbReference type="CDD" id="cd12193">
    <property type="entry name" value="bZIP_GCN4"/>
    <property type="match status" value="1"/>
</dbReference>
<dbReference type="RefSeq" id="XP_040687403.1">
    <property type="nucleotide sequence ID" value="XM_040838019.1"/>
</dbReference>
<dbReference type="GeneID" id="63753867"/>
<dbReference type="SMART" id="SM00338">
    <property type="entry name" value="BRLZ"/>
    <property type="match status" value="1"/>
</dbReference>
<sequence length="131" mass="14936">MAFISRMSRYNEVGTITSSTYHLLTQTDHTQPSPVLPTPQPSLPIPTTAPTTTSNSPSNHSTPSESSHSSRVTKRQLNTMAARRYRQKRVDQMKSLEMELEKVQRERDELKMRCSKLEGEKDAMRCLLSKK</sequence>
<protein>
    <recommendedName>
        <fullName evidence="2">BZIP domain-containing protein</fullName>
    </recommendedName>
</protein>
<dbReference type="PROSITE" id="PS50217">
    <property type="entry name" value="BZIP"/>
    <property type="match status" value="1"/>
</dbReference>